<dbReference type="Pfam" id="PF01936">
    <property type="entry name" value="NYN"/>
    <property type="match status" value="1"/>
</dbReference>
<evidence type="ECO:0000313" key="2">
    <source>
        <dbReference type="EMBL" id="OKH50216.1"/>
    </source>
</evidence>
<dbReference type="STRING" id="549789.NIES30_05865"/>
<proteinExistence type="predicted"/>
<accession>A0A1U7J9N7</accession>
<keyword evidence="3" id="KW-1185">Reference proteome</keyword>
<evidence type="ECO:0000313" key="3">
    <source>
        <dbReference type="Proteomes" id="UP000185557"/>
    </source>
</evidence>
<dbReference type="EMBL" id="MRCG01000002">
    <property type="protein sequence ID" value="OKH50216.1"/>
    <property type="molecule type" value="Genomic_DNA"/>
</dbReference>
<evidence type="ECO:0000259" key="1">
    <source>
        <dbReference type="Pfam" id="PF01936"/>
    </source>
</evidence>
<sequence length="473" mass="52077">MARFLHAMLLKTQQQRADLLTEASRAWLQATSTETQITRLTALLEQQPGLSVPTVERILAKLFVPAFQGSKPYGQILQRVQQLAIAAATSPISSAIPKQTPAPLTQDKPSPLPWVGLLLVDAENMNPPEVLEAFLQTVGQYPIRHRLAFGNWRRLGRRDRDLYRRGYQMVHVPSGKNSADIKMSVDTSLVTLQNPSIREVFICSADTDLLHLGYALLNLGVSVYCVSHRHDGWFELLNLAQQTTEKVYFGSGEGNDPATESAQQVMKVPTLAETARSLKQLLAQAHQDDPDQPITMGHLGKLFRDRHHLSASEALQANSGYKTLGQFLKSHRAFVLSPLPDSKQIAVTLKAIANNTSPPPEPAVALIVPQLEESLKSEGAVEAAALPPPITDAHSLEQALITLLWRLSSGQTDSQIQLSVLAAYFAHVYQEPMSAVLKRIGEPKGLPKFLGKCRSLKVQQQGQDWRITLACVS</sequence>
<dbReference type="Proteomes" id="UP000185557">
    <property type="component" value="Unassembled WGS sequence"/>
</dbReference>
<name>A0A1U7J9N7_9CYAN</name>
<dbReference type="InterPro" id="IPR021139">
    <property type="entry name" value="NYN"/>
</dbReference>
<dbReference type="AlphaFoldDB" id="A0A1U7J9N7"/>
<protein>
    <recommendedName>
        <fullName evidence="1">NYN domain-containing protein</fullName>
    </recommendedName>
</protein>
<comment type="caution">
    <text evidence="2">The sequence shown here is derived from an EMBL/GenBank/DDBJ whole genome shotgun (WGS) entry which is preliminary data.</text>
</comment>
<dbReference type="GO" id="GO:0004540">
    <property type="term" value="F:RNA nuclease activity"/>
    <property type="evidence" value="ECO:0007669"/>
    <property type="project" value="InterPro"/>
</dbReference>
<organism evidence="2 3">
    <name type="scientific">Phormidium tenue NIES-30</name>
    <dbReference type="NCBI Taxonomy" id="549789"/>
    <lineage>
        <taxon>Bacteria</taxon>
        <taxon>Bacillati</taxon>
        <taxon>Cyanobacteriota</taxon>
        <taxon>Cyanophyceae</taxon>
        <taxon>Oscillatoriophycideae</taxon>
        <taxon>Oscillatoriales</taxon>
        <taxon>Oscillatoriaceae</taxon>
        <taxon>Phormidium</taxon>
    </lineage>
</organism>
<reference evidence="2 3" key="1">
    <citation type="submission" date="2016-11" db="EMBL/GenBank/DDBJ databases">
        <title>Draft Genome Sequences of Nine Cyanobacterial Strains from Diverse Habitats.</title>
        <authorList>
            <person name="Zhu T."/>
            <person name="Hou S."/>
            <person name="Lu X."/>
            <person name="Hess W.R."/>
        </authorList>
    </citation>
    <scope>NUCLEOTIDE SEQUENCE [LARGE SCALE GENOMIC DNA]</scope>
    <source>
        <strain evidence="2 3">NIES-30</strain>
    </source>
</reference>
<gene>
    <name evidence="2" type="ORF">NIES30_05865</name>
</gene>
<feature type="domain" description="NYN" evidence="1">
    <location>
        <begin position="118"/>
        <end position="228"/>
    </location>
</feature>
<dbReference type="Gene3D" id="3.40.50.1010">
    <property type="entry name" value="5'-nuclease"/>
    <property type="match status" value="1"/>
</dbReference>